<keyword evidence="3" id="KW-0560">Oxidoreductase</keyword>
<organism evidence="9 10">
    <name type="scientific">Bailinhaonella thermotolerans</name>
    <dbReference type="NCBI Taxonomy" id="1070861"/>
    <lineage>
        <taxon>Bacteria</taxon>
        <taxon>Bacillati</taxon>
        <taxon>Actinomycetota</taxon>
        <taxon>Actinomycetes</taxon>
        <taxon>Streptosporangiales</taxon>
        <taxon>Streptosporangiaceae</taxon>
        <taxon>Bailinhaonella</taxon>
    </lineage>
</organism>
<keyword evidence="4" id="KW-1015">Disulfide bond</keyword>
<comment type="caution">
    <text evidence="9">The sequence shown here is derived from an EMBL/GenBank/DDBJ whole genome shotgun (WGS) entry which is preliminary data.</text>
</comment>
<keyword evidence="10" id="KW-1185">Reference proteome</keyword>
<gene>
    <name evidence="9" type="ORF">D5H75_28240</name>
</gene>
<evidence type="ECO:0000256" key="2">
    <source>
        <dbReference type="ARBA" id="ARBA00022729"/>
    </source>
</evidence>
<keyword evidence="9" id="KW-0413">Isomerase</keyword>
<evidence type="ECO:0000256" key="3">
    <source>
        <dbReference type="ARBA" id="ARBA00023002"/>
    </source>
</evidence>
<dbReference type="Pfam" id="PF13462">
    <property type="entry name" value="Thioredoxin_4"/>
    <property type="match status" value="1"/>
</dbReference>
<sequence length="250" mass="27115">MSKTARTSAREKVRAEREREQRRAKRQRQIVVPLVVLVVVAAVVGIGFYMARKGNETGTYAGGLAPVTVQPDGSVVMAKPGVEKPVVEIYEDFQCPGCKELERVNGATFKQLAAEGKAKVVYRPLTIFDPSQKPIYEVSVRGAAAARCVPGDKWVQYHDKLYENQPVEGKQGFTPDELIEYGKQVGVTGAEFEGCVRNQTHAQAHIKASDELKKSGGLQGTPTVKINGQDVGNQAFTADGLKKAVADATK</sequence>
<dbReference type="EMBL" id="QZEY01000014">
    <property type="protein sequence ID" value="RJL24692.1"/>
    <property type="molecule type" value="Genomic_DNA"/>
</dbReference>
<feature type="region of interest" description="Disordered" evidence="6">
    <location>
        <begin position="1"/>
        <end position="22"/>
    </location>
</feature>
<feature type="transmembrane region" description="Helical" evidence="7">
    <location>
        <begin position="30"/>
        <end position="51"/>
    </location>
</feature>
<evidence type="ECO:0000256" key="6">
    <source>
        <dbReference type="SAM" id="MobiDB-lite"/>
    </source>
</evidence>
<reference evidence="9 10" key="1">
    <citation type="submission" date="2018-09" db="EMBL/GenBank/DDBJ databases">
        <title>YIM 75507 draft genome.</title>
        <authorList>
            <person name="Tang S."/>
            <person name="Feng Y."/>
        </authorList>
    </citation>
    <scope>NUCLEOTIDE SEQUENCE [LARGE SCALE GENOMIC DNA]</scope>
    <source>
        <strain evidence="9 10">YIM 75507</strain>
    </source>
</reference>
<dbReference type="RefSeq" id="WP_119929609.1">
    <property type="nucleotide sequence ID" value="NZ_QZEY01000014.1"/>
</dbReference>
<dbReference type="PANTHER" id="PTHR13887">
    <property type="entry name" value="GLUTATHIONE S-TRANSFERASE KAPPA"/>
    <property type="match status" value="1"/>
</dbReference>
<keyword evidence="7" id="KW-0812">Transmembrane</keyword>
<protein>
    <submittedName>
        <fullName evidence="9">Protein-disulfide isomerase</fullName>
    </submittedName>
</protein>
<evidence type="ECO:0000259" key="8">
    <source>
        <dbReference type="Pfam" id="PF13462"/>
    </source>
</evidence>
<dbReference type="InterPro" id="IPR012336">
    <property type="entry name" value="Thioredoxin-like_fold"/>
</dbReference>
<name>A0A3A4AZ93_9ACTN</name>
<feature type="domain" description="Thioredoxin-like fold" evidence="8">
    <location>
        <begin position="85"/>
        <end position="245"/>
    </location>
</feature>
<feature type="compositionally biased region" description="Basic and acidic residues" evidence="6">
    <location>
        <begin position="8"/>
        <end position="21"/>
    </location>
</feature>
<keyword evidence="7" id="KW-0472">Membrane</keyword>
<comment type="similarity">
    <text evidence="1">Belongs to the thioredoxin family. DsbA subfamily.</text>
</comment>
<evidence type="ECO:0000256" key="1">
    <source>
        <dbReference type="ARBA" id="ARBA00005791"/>
    </source>
</evidence>
<evidence type="ECO:0000256" key="5">
    <source>
        <dbReference type="ARBA" id="ARBA00023284"/>
    </source>
</evidence>
<dbReference type="PANTHER" id="PTHR13887:SF14">
    <property type="entry name" value="DISULFIDE BOND FORMATION PROTEIN D"/>
    <property type="match status" value="1"/>
</dbReference>
<dbReference type="GO" id="GO:0016491">
    <property type="term" value="F:oxidoreductase activity"/>
    <property type="evidence" value="ECO:0007669"/>
    <property type="project" value="UniProtKB-KW"/>
</dbReference>
<dbReference type="InterPro" id="IPR036249">
    <property type="entry name" value="Thioredoxin-like_sf"/>
</dbReference>
<evidence type="ECO:0000256" key="4">
    <source>
        <dbReference type="ARBA" id="ARBA00023157"/>
    </source>
</evidence>
<keyword evidence="5" id="KW-0676">Redox-active center</keyword>
<dbReference type="SUPFAM" id="SSF52833">
    <property type="entry name" value="Thioredoxin-like"/>
    <property type="match status" value="1"/>
</dbReference>
<evidence type="ECO:0000313" key="9">
    <source>
        <dbReference type="EMBL" id="RJL24692.1"/>
    </source>
</evidence>
<evidence type="ECO:0000256" key="7">
    <source>
        <dbReference type="SAM" id="Phobius"/>
    </source>
</evidence>
<keyword evidence="7" id="KW-1133">Transmembrane helix</keyword>
<dbReference type="Gene3D" id="3.40.30.10">
    <property type="entry name" value="Glutaredoxin"/>
    <property type="match status" value="1"/>
</dbReference>
<dbReference type="AlphaFoldDB" id="A0A3A4AZ93"/>
<keyword evidence="2" id="KW-0732">Signal</keyword>
<dbReference type="Proteomes" id="UP000265768">
    <property type="component" value="Unassembled WGS sequence"/>
</dbReference>
<dbReference type="GO" id="GO:0016853">
    <property type="term" value="F:isomerase activity"/>
    <property type="evidence" value="ECO:0007669"/>
    <property type="project" value="UniProtKB-KW"/>
</dbReference>
<dbReference type="OrthoDB" id="4135024at2"/>
<accession>A0A3A4AZ93</accession>
<proteinExistence type="inferred from homology"/>
<evidence type="ECO:0000313" key="10">
    <source>
        <dbReference type="Proteomes" id="UP000265768"/>
    </source>
</evidence>